<protein>
    <submittedName>
        <fullName evidence="1">Uncharacterized protein</fullName>
    </submittedName>
</protein>
<organism evidence="1 2">
    <name type="scientific">Artomyces pyxidatus</name>
    <dbReference type="NCBI Taxonomy" id="48021"/>
    <lineage>
        <taxon>Eukaryota</taxon>
        <taxon>Fungi</taxon>
        <taxon>Dikarya</taxon>
        <taxon>Basidiomycota</taxon>
        <taxon>Agaricomycotina</taxon>
        <taxon>Agaricomycetes</taxon>
        <taxon>Russulales</taxon>
        <taxon>Auriscalpiaceae</taxon>
        <taxon>Artomyces</taxon>
    </lineage>
</organism>
<accession>A0ACB8SIM2</accession>
<reference evidence="1" key="2">
    <citation type="journal article" date="2022" name="New Phytol.">
        <title>Evolutionary transition to the ectomycorrhizal habit in the genomes of a hyperdiverse lineage of mushroom-forming fungi.</title>
        <authorList>
            <person name="Looney B."/>
            <person name="Miyauchi S."/>
            <person name="Morin E."/>
            <person name="Drula E."/>
            <person name="Courty P.E."/>
            <person name="Kohler A."/>
            <person name="Kuo A."/>
            <person name="LaButti K."/>
            <person name="Pangilinan J."/>
            <person name="Lipzen A."/>
            <person name="Riley R."/>
            <person name="Andreopoulos W."/>
            <person name="He G."/>
            <person name="Johnson J."/>
            <person name="Nolan M."/>
            <person name="Tritt A."/>
            <person name="Barry K.W."/>
            <person name="Grigoriev I.V."/>
            <person name="Nagy L.G."/>
            <person name="Hibbett D."/>
            <person name="Henrissat B."/>
            <person name="Matheny P.B."/>
            <person name="Labbe J."/>
            <person name="Martin F.M."/>
        </authorList>
    </citation>
    <scope>NUCLEOTIDE SEQUENCE</scope>
    <source>
        <strain evidence="1">HHB10654</strain>
    </source>
</reference>
<reference evidence="1" key="1">
    <citation type="submission" date="2021-03" db="EMBL/GenBank/DDBJ databases">
        <authorList>
            <consortium name="DOE Joint Genome Institute"/>
            <person name="Ahrendt S."/>
            <person name="Looney B.P."/>
            <person name="Miyauchi S."/>
            <person name="Morin E."/>
            <person name="Drula E."/>
            <person name="Courty P.E."/>
            <person name="Chicoki N."/>
            <person name="Fauchery L."/>
            <person name="Kohler A."/>
            <person name="Kuo A."/>
            <person name="Labutti K."/>
            <person name="Pangilinan J."/>
            <person name="Lipzen A."/>
            <person name="Riley R."/>
            <person name="Andreopoulos W."/>
            <person name="He G."/>
            <person name="Johnson J."/>
            <person name="Barry K.W."/>
            <person name="Grigoriev I.V."/>
            <person name="Nagy L."/>
            <person name="Hibbett D."/>
            <person name="Henrissat B."/>
            <person name="Matheny P.B."/>
            <person name="Labbe J."/>
            <person name="Martin F."/>
        </authorList>
    </citation>
    <scope>NUCLEOTIDE SEQUENCE</scope>
    <source>
        <strain evidence="1">HHB10654</strain>
    </source>
</reference>
<dbReference type="EMBL" id="MU277285">
    <property type="protein sequence ID" value="KAI0055636.1"/>
    <property type="molecule type" value="Genomic_DNA"/>
</dbReference>
<comment type="caution">
    <text evidence="1">The sequence shown here is derived from an EMBL/GenBank/DDBJ whole genome shotgun (WGS) entry which is preliminary data.</text>
</comment>
<sequence length="531" mass="59288">MSSSLFINLTELSATGFPATELIKYLIEAAGHDVVSFRRNTQISYQLVDRTRYICNVINSLIEAVDDDETWDTYDRFTAAVDPLEQLLYKLLEISEEEAQRYLPSFRSVDDAIVFTENWEVNRRELRAALSKLYDSKVFNDLSTDPDPAAFTEDEVAESAKYDDTSYFTELRGFIENHAVRDTLGGSVQNLLKDINGRLRELQTLLLDTSSEELTVIAIKSTMLVHGALSISADQLARQEQRDHLKSEPVWQAAAALFARLCRSDSASLSGLEQEYDAFVRLLRSFPTFALPDSYTQLMRLAGRIRRPFFAQALALVSLCRLLAAQFEEEDTRTIANAAPMREACDAALAALHSAVSAVTDTRIVDVDDLETGAAASAFEAAEAKIEACFAHLERESLWSQHAQQLSEAREKDRAGMTHMNERFAQRPPGATTERVRVAVRICEQTPAGRLLLETSLEVEVATRLSALRWSVARQLDRETSARALRRSEFLRIGPDGAFVPCGMHDTVYDVAQGRACRLVLVLTRSEGPSA</sequence>
<dbReference type="Proteomes" id="UP000814140">
    <property type="component" value="Unassembled WGS sequence"/>
</dbReference>
<proteinExistence type="predicted"/>
<keyword evidence="2" id="KW-1185">Reference proteome</keyword>
<evidence type="ECO:0000313" key="2">
    <source>
        <dbReference type="Proteomes" id="UP000814140"/>
    </source>
</evidence>
<name>A0ACB8SIM2_9AGAM</name>
<evidence type="ECO:0000313" key="1">
    <source>
        <dbReference type="EMBL" id="KAI0055636.1"/>
    </source>
</evidence>
<gene>
    <name evidence="1" type="ORF">BV25DRAFT_1842862</name>
</gene>